<dbReference type="EMBL" id="CP007174">
    <property type="protein sequence ID" value="AIF84248.1"/>
    <property type="molecule type" value="Genomic_DNA"/>
</dbReference>
<gene>
    <name evidence="2" type="ORF">NTE_02194</name>
</gene>
<accession>A0A075MT13</accession>
<evidence type="ECO:0000313" key="2">
    <source>
        <dbReference type="EMBL" id="AIF84248.1"/>
    </source>
</evidence>
<dbReference type="Pfam" id="PF04126">
    <property type="entry name" value="Cyclophil_like"/>
    <property type="match status" value="1"/>
</dbReference>
<dbReference type="InterPro" id="IPR029000">
    <property type="entry name" value="Cyclophilin-like_dom_sf"/>
</dbReference>
<proteinExistence type="predicted"/>
<dbReference type="KEGG" id="nev:NTE_02194"/>
<evidence type="ECO:0000313" key="3">
    <source>
        <dbReference type="Proteomes" id="UP000028194"/>
    </source>
</evidence>
<name>A0A075MT13_9ARCH</name>
<dbReference type="InterPro" id="IPR025658">
    <property type="entry name" value="Cyclophilin_TM1367"/>
</dbReference>
<dbReference type="Gene3D" id="2.40.100.20">
    <property type="match status" value="1"/>
</dbReference>
<evidence type="ECO:0000259" key="1">
    <source>
        <dbReference type="Pfam" id="PF04126"/>
    </source>
</evidence>
<protein>
    <recommendedName>
        <fullName evidence="1">Cyclophilin TM1367-like domain-containing protein</fullName>
    </recommendedName>
</protein>
<dbReference type="AlphaFoldDB" id="A0A075MT13"/>
<organism evidence="2 3">
    <name type="scientific">Candidatus Nitrososphaera evergladensis SR1</name>
    <dbReference type="NCBI Taxonomy" id="1459636"/>
    <lineage>
        <taxon>Archaea</taxon>
        <taxon>Nitrososphaerota</taxon>
        <taxon>Nitrososphaeria</taxon>
        <taxon>Nitrososphaerales</taxon>
        <taxon>Nitrososphaeraceae</taxon>
        <taxon>Nitrososphaera</taxon>
    </lineage>
</organism>
<dbReference type="HOGENOM" id="CLU_160448_0_0_2"/>
<dbReference type="eggNOG" id="arCOG04488">
    <property type="taxonomic scope" value="Archaea"/>
</dbReference>
<dbReference type="SUPFAM" id="SSF50891">
    <property type="entry name" value="Cyclophilin-like"/>
    <property type="match status" value="1"/>
</dbReference>
<dbReference type="Proteomes" id="UP000028194">
    <property type="component" value="Chromosome"/>
</dbReference>
<keyword evidence="3" id="KW-1185">Reference proteome</keyword>
<feature type="domain" description="Cyclophilin TM1367-like" evidence="1">
    <location>
        <begin position="19"/>
        <end position="124"/>
    </location>
</feature>
<sequence>MQATGGSVSRVRLVAEVAGKGSAECELVRHLAPLTTSALLKGLPVQDRVHRLEDKFVYIETGLVIGAEKAKTQFKRGDLAFLPSNGAICFIIKDCTTQAMNAIGKIVNNMEIVEDVQTGDVIAVKKL</sequence>
<reference evidence="2 3" key="1">
    <citation type="journal article" date="2014" name="PLoS ONE">
        <title>Genome Sequence of Candidatus Nitrososphaera evergladensis from Group I.1b Enriched from Everglades Soil Reveals Novel Genomic Features of the Ammonia-Oxidizing Archaea.</title>
        <authorList>
            <person name="Zhalnina K.V."/>
            <person name="Dias R."/>
            <person name="Leonard M.T."/>
            <person name="Dorr de Quadros P."/>
            <person name="Camargo F.A."/>
            <person name="Drew J.C."/>
            <person name="Farmerie W.G."/>
            <person name="Daroub S.H."/>
            <person name="Triplett E.W."/>
        </authorList>
    </citation>
    <scope>NUCLEOTIDE SEQUENCE [LARGE SCALE GENOMIC DNA]</scope>
    <source>
        <strain evidence="2 3">SR1</strain>
    </source>
</reference>